<dbReference type="Gene3D" id="1.20.1440.20">
    <property type="entry name" value="LemA-like domain"/>
    <property type="match status" value="1"/>
</dbReference>
<dbReference type="RefSeq" id="WP_075130605.1">
    <property type="nucleotide sequence ID" value="NZ_MSIF01000001.1"/>
</dbReference>
<evidence type="ECO:0000256" key="1">
    <source>
        <dbReference type="ARBA" id="ARBA00001946"/>
    </source>
</evidence>
<dbReference type="InterPro" id="IPR000086">
    <property type="entry name" value="NUDIX_hydrolase_dom"/>
</dbReference>
<dbReference type="EMBL" id="MSIF01000001">
    <property type="protein sequence ID" value="OLF13654.1"/>
    <property type="molecule type" value="Genomic_DNA"/>
</dbReference>
<dbReference type="AlphaFoldDB" id="A0A7Z0WSS5"/>
<dbReference type="PROSITE" id="PS51462">
    <property type="entry name" value="NUDIX"/>
    <property type="match status" value="1"/>
</dbReference>
<dbReference type="InterPro" id="IPR023353">
    <property type="entry name" value="LemA-like_dom_sf"/>
</dbReference>
<evidence type="ECO:0000259" key="4">
    <source>
        <dbReference type="PROSITE" id="PS51462"/>
    </source>
</evidence>
<dbReference type="Gene3D" id="3.90.79.10">
    <property type="entry name" value="Nucleoside Triphosphate Pyrophosphohydrolase"/>
    <property type="match status" value="1"/>
</dbReference>
<dbReference type="InterPro" id="IPR020084">
    <property type="entry name" value="NUDIX_hydrolase_CS"/>
</dbReference>
<evidence type="ECO:0000313" key="5">
    <source>
        <dbReference type="EMBL" id="OLF13654.1"/>
    </source>
</evidence>
<dbReference type="OrthoDB" id="3214694at2"/>
<name>A0A7Z0WSS5_9PSEU</name>
<protein>
    <submittedName>
        <fullName evidence="5">Exopolyphosphatase</fullName>
    </submittedName>
</protein>
<comment type="caution">
    <text evidence="5">The sequence shown here is derived from an EMBL/GenBank/DDBJ whole genome shotgun (WGS) entry which is preliminary data.</text>
</comment>
<evidence type="ECO:0000256" key="3">
    <source>
        <dbReference type="ARBA" id="ARBA00022842"/>
    </source>
</evidence>
<keyword evidence="2" id="KW-0378">Hydrolase</keyword>
<dbReference type="InterPro" id="IPR015797">
    <property type="entry name" value="NUDIX_hydrolase-like_dom_sf"/>
</dbReference>
<dbReference type="Proteomes" id="UP000185696">
    <property type="component" value="Unassembled WGS sequence"/>
</dbReference>
<dbReference type="PANTHER" id="PTHR43046">
    <property type="entry name" value="GDP-MANNOSE MANNOSYL HYDROLASE"/>
    <property type="match status" value="1"/>
</dbReference>
<dbReference type="PROSITE" id="PS00893">
    <property type="entry name" value="NUDIX_BOX"/>
    <property type="match status" value="1"/>
</dbReference>
<evidence type="ECO:0000313" key="6">
    <source>
        <dbReference type="Proteomes" id="UP000185696"/>
    </source>
</evidence>
<keyword evidence="3" id="KW-0460">Magnesium</keyword>
<feature type="domain" description="Nudix hydrolase" evidence="4">
    <location>
        <begin position="176"/>
        <end position="330"/>
    </location>
</feature>
<dbReference type="PANTHER" id="PTHR43046:SF12">
    <property type="entry name" value="GDP-MANNOSE MANNOSYL HYDROLASE"/>
    <property type="match status" value="1"/>
</dbReference>
<reference evidence="5 6" key="1">
    <citation type="submission" date="2016-12" db="EMBL/GenBank/DDBJ databases">
        <title>The draft genome sequence of Actinophytocola xinjiangensis.</title>
        <authorList>
            <person name="Wang W."/>
            <person name="Yuan L."/>
        </authorList>
    </citation>
    <scope>NUCLEOTIDE SEQUENCE [LARGE SCALE GENOMIC DNA]</scope>
    <source>
        <strain evidence="5 6">CGMCC 4.4663</strain>
    </source>
</reference>
<gene>
    <name evidence="5" type="ORF">BLA60_00105</name>
</gene>
<dbReference type="GO" id="GO:0016787">
    <property type="term" value="F:hydrolase activity"/>
    <property type="evidence" value="ECO:0007669"/>
    <property type="project" value="UniProtKB-KW"/>
</dbReference>
<sequence length="346" mass="37848">MSTGLLVTLLAVGIAVALVLGVWLAATANRLDRLHVRTDAAWAALDAALARRAVVARAVAAATALDDVGADKLRAVAERAEGTPRSEREEAENALSLELAAVDRGRLPLALAAELLDAEQRVVIARRVHNDAVRDTLGQRRRRPVRWLKLAGTAPQPEYFEIVEPALTGGQDGVPLPRPSARVLLVDRERRVLLFNGHDPGRPDTRWWFTVGGGVEQGEDLRSAALRELAEETGIRLAADALVGPMWRRRVVFSFDGRTYDGEEWFFLADLSGQSNGDGDGDEDGAEVRIDTSGFTDGEKSTVDGHRWWSAEELRHTEETVYPVQLPALLPEVLTSPWDGTVRPVR</sequence>
<organism evidence="5 6">
    <name type="scientific">Actinophytocola xinjiangensis</name>
    <dbReference type="NCBI Taxonomy" id="485602"/>
    <lineage>
        <taxon>Bacteria</taxon>
        <taxon>Bacillati</taxon>
        <taxon>Actinomycetota</taxon>
        <taxon>Actinomycetes</taxon>
        <taxon>Pseudonocardiales</taxon>
        <taxon>Pseudonocardiaceae</taxon>
    </lineage>
</organism>
<accession>A0A7Z0WSS5</accession>
<proteinExistence type="predicted"/>
<evidence type="ECO:0000256" key="2">
    <source>
        <dbReference type="ARBA" id="ARBA00022801"/>
    </source>
</evidence>
<comment type="cofactor">
    <cofactor evidence="1">
        <name>Mg(2+)</name>
        <dbReference type="ChEBI" id="CHEBI:18420"/>
    </cofactor>
</comment>
<dbReference type="CDD" id="cd04685">
    <property type="entry name" value="NUDIX_Hydrolase"/>
    <property type="match status" value="1"/>
</dbReference>
<dbReference type="SUPFAM" id="SSF55811">
    <property type="entry name" value="Nudix"/>
    <property type="match status" value="1"/>
</dbReference>
<dbReference type="Pfam" id="PF00293">
    <property type="entry name" value="NUDIX"/>
    <property type="match status" value="1"/>
</dbReference>
<keyword evidence="6" id="KW-1185">Reference proteome</keyword>